<dbReference type="InterPro" id="IPR042833">
    <property type="entry name" value="BTBD16"/>
</dbReference>
<dbReference type="PANTHER" id="PTHR46843:SF1">
    <property type="entry name" value="BTB_POZ DOMAIN-CONTAINING PROTEIN 16"/>
    <property type="match status" value="1"/>
</dbReference>
<dbReference type="Proteomes" id="UP000527355">
    <property type="component" value="Unassembled WGS sequence"/>
</dbReference>
<dbReference type="InterPro" id="IPR048859">
    <property type="entry name" value="BTBD16_C"/>
</dbReference>
<feature type="region of interest" description="Disordered" evidence="2">
    <location>
        <begin position="1"/>
        <end position="23"/>
    </location>
</feature>
<keyword evidence="6" id="KW-1185">Reference proteome</keyword>
<evidence type="ECO:0000256" key="2">
    <source>
        <dbReference type="SAM" id="MobiDB-lite"/>
    </source>
</evidence>
<comment type="caution">
    <text evidence="5">The sequence shown here is derived from an EMBL/GenBank/DDBJ whole genome shotgun (WGS) entry which is preliminary data.</text>
</comment>
<dbReference type="Gene3D" id="3.30.710.10">
    <property type="entry name" value="Potassium Channel Kv1.1, Chain A"/>
    <property type="match status" value="1"/>
</dbReference>
<dbReference type="InterPro" id="IPR011333">
    <property type="entry name" value="SKP1/BTB/POZ_sf"/>
</dbReference>
<name>A0A7J7QVU5_MYOMY</name>
<dbReference type="Gene3D" id="1.25.40.420">
    <property type="match status" value="1"/>
</dbReference>
<feature type="domain" description="BTB/POZ" evidence="3">
    <location>
        <begin position="380"/>
        <end position="485"/>
    </location>
</feature>
<evidence type="ECO:0000313" key="6">
    <source>
        <dbReference type="Proteomes" id="UP000527355"/>
    </source>
</evidence>
<dbReference type="EMBL" id="JABWUV010000049">
    <property type="protein sequence ID" value="KAF6268010.1"/>
    <property type="molecule type" value="Genomic_DNA"/>
</dbReference>
<evidence type="ECO:0000259" key="3">
    <source>
        <dbReference type="Pfam" id="PF21059"/>
    </source>
</evidence>
<accession>A0A7J7QVU5</accession>
<feature type="domain" description="BTBDG BTB/POZ" evidence="4">
    <location>
        <begin position="82"/>
        <end position="202"/>
    </location>
</feature>
<reference evidence="5 6" key="1">
    <citation type="journal article" date="2020" name="Nature">
        <title>Six reference-quality genomes reveal evolution of bat adaptations.</title>
        <authorList>
            <person name="Jebb D."/>
            <person name="Huang Z."/>
            <person name="Pippel M."/>
            <person name="Hughes G.M."/>
            <person name="Lavrichenko K."/>
            <person name="Devanna P."/>
            <person name="Winkler S."/>
            <person name="Jermiin L.S."/>
            <person name="Skirmuntt E.C."/>
            <person name="Katzourakis A."/>
            <person name="Burkitt-Gray L."/>
            <person name="Ray D.A."/>
            <person name="Sullivan K.A.M."/>
            <person name="Roscito J.G."/>
            <person name="Kirilenko B.M."/>
            <person name="Davalos L.M."/>
            <person name="Corthals A.P."/>
            <person name="Power M.L."/>
            <person name="Jones G."/>
            <person name="Ransome R.D."/>
            <person name="Dechmann D.K.N."/>
            <person name="Locatelli A.G."/>
            <person name="Puechmaille S.J."/>
            <person name="Fedrigo O."/>
            <person name="Jarvis E.D."/>
            <person name="Hiller M."/>
            <person name="Vernes S.C."/>
            <person name="Myers E.W."/>
            <person name="Teeling E.C."/>
        </authorList>
    </citation>
    <scope>NUCLEOTIDE SEQUENCE [LARGE SCALE GENOMIC DNA]</scope>
    <source>
        <strain evidence="5">MMyoMyo1</strain>
        <tissue evidence="5">Flight muscle</tissue>
    </source>
</reference>
<evidence type="ECO:0000256" key="1">
    <source>
        <dbReference type="ARBA" id="ARBA00016271"/>
    </source>
</evidence>
<gene>
    <name evidence="5" type="ORF">mMyoMyo1_001597</name>
</gene>
<dbReference type="AlphaFoldDB" id="A0A7J7QVU5"/>
<dbReference type="InterPro" id="IPR056426">
    <property type="entry name" value="BTB_BTBDG"/>
</dbReference>
<dbReference type="SUPFAM" id="SSF54695">
    <property type="entry name" value="POZ domain"/>
    <property type="match status" value="1"/>
</dbReference>
<sequence length="506" mass="58002">MLNQKHRARPERQMAGSTNRWRLPNEPFSRDLLALSQMCKAMCLDVDNTLQAPAPDRLCTPRTQTKCRGPWKKAVPSGDGVVTLECLGFRWELHLPQLFQSETLTKLYVSALSEAPTSRVSHLARLLPGPPSGKARERPAVKRLTISLRINDPMVTKIAFATALKNLYTSQMDLSLDEVLGVLASAHALQFSNLFQRCVAIMVQGLSPSNVANFYQAGCKYKEEPLSASCEQWMEMNLVPEVGRQIHLQKIPKELLLKVLRSPRLFVFSEFHLLKTLLLWVYLQVNPRLLVLPTHEAVMTFFSSFPKKTCFLDQDMEYGFMELFLCLRLHGIIRGQDLDVLRHLNFFPESWLIRVTANHYHAMECGGDMAFAKDLTHQAVRFGLLFYKEYTSYSEMFAIYGFFFSMRGIRNSSTSYSFYMQRIRPADVGFPSEVCEHGLVSLQPQRLVRYEIRAHAWVDGQWQDFGTKPIMQKFQFVRPTCKSQVLQIQTVGSPIYVIFSFIFPAS</sequence>
<evidence type="ECO:0000313" key="5">
    <source>
        <dbReference type="EMBL" id="KAF6268010.1"/>
    </source>
</evidence>
<protein>
    <recommendedName>
        <fullName evidence="1">BTB/POZ domain-containing protein 16</fullName>
    </recommendedName>
</protein>
<dbReference type="Pfam" id="PF21059">
    <property type="entry name" value="BTBD16_C"/>
    <property type="match status" value="1"/>
</dbReference>
<dbReference type="CDD" id="cd18492">
    <property type="entry name" value="BACK_BTBD16"/>
    <property type="match status" value="1"/>
</dbReference>
<dbReference type="Pfam" id="PF23998">
    <property type="entry name" value="BTB_BTBDG"/>
    <property type="match status" value="1"/>
</dbReference>
<organism evidence="5 6">
    <name type="scientific">Myotis myotis</name>
    <name type="common">Greater mouse-eared bat</name>
    <name type="synonym">Vespertilio myotis</name>
    <dbReference type="NCBI Taxonomy" id="51298"/>
    <lineage>
        <taxon>Eukaryota</taxon>
        <taxon>Metazoa</taxon>
        <taxon>Chordata</taxon>
        <taxon>Craniata</taxon>
        <taxon>Vertebrata</taxon>
        <taxon>Euteleostomi</taxon>
        <taxon>Mammalia</taxon>
        <taxon>Eutheria</taxon>
        <taxon>Laurasiatheria</taxon>
        <taxon>Chiroptera</taxon>
        <taxon>Yangochiroptera</taxon>
        <taxon>Vespertilionidae</taxon>
        <taxon>Myotis</taxon>
    </lineage>
</organism>
<proteinExistence type="predicted"/>
<evidence type="ECO:0000259" key="4">
    <source>
        <dbReference type="Pfam" id="PF23998"/>
    </source>
</evidence>
<dbReference type="PANTHER" id="PTHR46843">
    <property type="entry name" value="BTB/POZ DOMAIN-CONTAINING PROTEIN 16"/>
    <property type="match status" value="1"/>
</dbReference>
<dbReference type="VEuPathDB" id="HostDB:GeneID_118655616"/>